<dbReference type="Proteomes" id="UP000220246">
    <property type="component" value="Unassembled WGS sequence"/>
</dbReference>
<dbReference type="InterPro" id="IPR001775">
    <property type="entry name" value="GspD/PilQ"/>
</dbReference>
<feature type="region of interest" description="Disordered" evidence="2">
    <location>
        <begin position="368"/>
        <end position="403"/>
    </location>
</feature>
<reference evidence="6" key="1">
    <citation type="submission" date="2017-09" db="EMBL/GenBank/DDBJ databases">
        <title>FDA dAtabase for Regulatory Grade micrObial Sequences (FDA-ARGOS): Supporting development and validation of Infectious Disease Dx tests.</title>
        <authorList>
            <person name="Minogue T."/>
            <person name="Wolcott M."/>
            <person name="Wasieloski L."/>
            <person name="Aguilar W."/>
            <person name="Moore D."/>
            <person name="Tallon L."/>
            <person name="Sadzewicz L."/>
            <person name="Ott S."/>
            <person name="Zhao X."/>
            <person name="Nagaraj S."/>
            <person name="Vavikolanu K."/>
            <person name="Aluvathingal J."/>
            <person name="Nadendla S."/>
            <person name="Sichtig H."/>
        </authorList>
    </citation>
    <scope>NUCLEOTIDE SEQUENCE [LARGE SCALE GENOMIC DNA]</scope>
    <source>
        <strain evidence="6">FDAARGOS_394</strain>
    </source>
</reference>
<evidence type="ECO:0000313" key="5">
    <source>
        <dbReference type="EMBL" id="PEH87472.1"/>
    </source>
</evidence>
<dbReference type="Pfam" id="PF00263">
    <property type="entry name" value="Secretin"/>
    <property type="match status" value="1"/>
</dbReference>
<feature type="domain" description="Pilus formation protein N-terminal" evidence="4">
    <location>
        <begin position="6"/>
        <end position="76"/>
    </location>
</feature>
<dbReference type="GO" id="GO:0009306">
    <property type="term" value="P:protein secretion"/>
    <property type="evidence" value="ECO:0007669"/>
    <property type="project" value="InterPro"/>
</dbReference>
<evidence type="ECO:0000256" key="1">
    <source>
        <dbReference type="RuleBase" id="RU004003"/>
    </source>
</evidence>
<dbReference type="InterPro" id="IPR032789">
    <property type="entry name" value="T2SS-T3SS_pil_N"/>
</dbReference>
<sequence>MLEKSLQVGVQQLLEVPEGVRRLAVGDDTVLGVQVQRARPTGGSAQLVLTPLKPGVSSLMVWPQGTGAARHYVLTVRQRSGQEGVRSTSLEAHAQRMAGDKAAQGDAGVVLLKSHVVQVDVKVVEINKNRMQQAGINLFSTRSNSQGFRFGVLSAGATGSTAFGSPGLLAPDASSPFAQAFGLLLDFGKAGVGVNLGMLEGSGMARVLAEPSLVTLSGQSANFLAGGEIPIPLSQGNGSVSIEYKPYGVGLTVSPTVLDDQRIVLKVAPESSELDYANAVTLQSVAVPAITTRRADTTVELGDGESFVIGGLVSQATVSSVNRVPLLSQIPVLGTLFKRQEFSRKERELVIVVTPRLVRPFAQGQLQEGQLPGAGSDGTGGRRFWGSYVGPSGSSDALPGFSE</sequence>
<organism evidence="5 6">
    <name type="scientific">Comamonas terrigena</name>
    <dbReference type="NCBI Taxonomy" id="32013"/>
    <lineage>
        <taxon>Bacteria</taxon>
        <taxon>Pseudomonadati</taxon>
        <taxon>Pseudomonadota</taxon>
        <taxon>Betaproteobacteria</taxon>
        <taxon>Burkholderiales</taxon>
        <taxon>Comamonadaceae</taxon>
        <taxon>Comamonas</taxon>
    </lineage>
</organism>
<proteinExistence type="inferred from homology"/>
<keyword evidence="6" id="KW-1185">Reference proteome</keyword>
<dbReference type="Pfam" id="PF13629">
    <property type="entry name" value="T2SS-T3SS_pil_N"/>
    <property type="match status" value="1"/>
</dbReference>
<evidence type="ECO:0000313" key="6">
    <source>
        <dbReference type="Proteomes" id="UP000220246"/>
    </source>
</evidence>
<name>A0A2A7UQB8_COMTR</name>
<evidence type="ECO:0000259" key="4">
    <source>
        <dbReference type="Pfam" id="PF13629"/>
    </source>
</evidence>
<dbReference type="PANTHER" id="PTHR30332:SF17">
    <property type="entry name" value="TYPE IV PILIATION SYSTEM PROTEIN DR_0774-RELATED"/>
    <property type="match status" value="1"/>
</dbReference>
<dbReference type="InterPro" id="IPR004846">
    <property type="entry name" value="T2SS/T3SS_dom"/>
</dbReference>
<comment type="similarity">
    <text evidence="1">Belongs to the bacterial secretin family.</text>
</comment>
<dbReference type="EMBL" id="PDEA01000001">
    <property type="protein sequence ID" value="PEH87472.1"/>
    <property type="molecule type" value="Genomic_DNA"/>
</dbReference>
<evidence type="ECO:0000259" key="3">
    <source>
        <dbReference type="Pfam" id="PF00263"/>
    </source>
</evidence>
<dbReference type="PANTHER" id="PTHR30332">
    <property type="entry name" value="PROBABLE GENERAL SECRETION PATHWAY PROTEIN D"/>
    <property type="match status" value="1"/>
</dbReference>
<feature type="domain" description="Type II/III secretion system secretin-like" evidence="3">
    <location>
        <begin position="199"/>
        <end position="359"/>
    </location>
</feature>
<protein>
    <submittedName>
        <fullName evidence="5">Uncharacterized protein</fullName>
    </submittedName>
</protein>
<dbReference type="PRINTS" id="PR00811">
    <property type="entry name" value="BCTERIALGSPD"/>
</dbReference>
<accession>A0A2A7UQB8</accession>
<dbReference type="OrthoDB" id="9775455at2"/>
<dbReference type="AlphaFoldDB" id="A0A2A7UQB8"/>
<evidence type="ECO:0000256" key="2">
    <source>
        <dbReference type="SAM" id="MobiDB-lite"/>
    </source>
</evidence>
<dbReference type="STRING" id="1219032.GCA_001515545_03856"/>
<dbReference type="InterPro" id="IPR050810">
    <property type="entry name" value="Bact_Secretion_Sys_Channel"/>
</dbReference>
<dbReference type="GO" id="GO:0015627">
    <property type="term" value="C:type II protein secretion system complex"/>
    <property type="evidence" value="ECO:0007669"/>
    <property type="project" value="TreeGrafter"/>
</dbReference>
<comment type="caution">
    <text evidence="5">The sequence shown here is derived from an EMBL/GenBank/DDBJ whole genome shotgun (WGS) entry which is preliminary data.</text>
</comment>
<gene>
    <name evidence="5" type="ORF">CRM82_01510</name>
</gene>